<evidence type="ECO:0000313" key="2">
    <source>
        <dbReference type="EMBL" id="AKY04129.1"/>
    </source>
</evidence>
<dbReference type="EMBL" id="KT353109">
    <property type="protein sequence ID" value="AKY04129.1"/>
    <property type="molecule type" value="Genomic_DNA"/>
</dbReference>
<evidence type="ECO:0000256" key="1">
    <source>
        <dbReference type="SAM" id="MobiDB-lite"/>
    </source>
</evidence>
<dbReference type="InterPro" id="IPR009576">
    <property type="entry name" value="Biofilm_formation_YgiB"/>
</dbReference>
<organism evidence="2 3">
    <name type="scientific">Cronobacter phage PBES 02</name>
    <dbReference type="NCBI Taxonomy" id="1684115"/>
    <lineage>
        <taxon>Viruses</taxon>
        <taxon>Duplodnaviria</taxon>
        <taxon>Heunggongvirae</taxon>
        <taxon>Uroviricota</taxon>
        <taxon>Caudoviricetes</taxon>
        <taxon>Vequintavirinae</taxon>
        <taxon>Certrevirus</taxon>
        <taxon>Certrevirus PBES02</taxon>
    </lineage>
</organism>
<evidence type="ECO:0008006" key="4">
    <source>
        <dbReference type="Google" id="ProtNLM"/>
    </source>
</evidence>
<dbReference type="KEGG" id="vg:26523459"/>
<dbReference type="Pfam" id="PF06693">
    <property type="entry name" value="DUF1190"/>
    <property type="match status" value="1"/>
</dbReference>
<dbReference type="GeneID" id="26523459"/>
<gene>
    <name evidence="2" type="ORF">ADU18_0232</name>
</gene>
<accession>A0A0K1YB89</accession>
<sequence precursor="true">MRMKRTKVINKARFRKSFLGFAVAAVVTFTLSGCEQADETVKLYMNSEQCAKESGNTLEQCQTAEKEAQKVAAETAPKFGTYAECYEEFGSMCQHNSAAAASTGGESPWMPLMMGYMLGNMMGSSNSYHAAPMYQSRSGQWVDNKARSYDVKPGKSFKVTKSAIKPKVEAPRSTWSGSKSSFSSSKTTTRGGFGSSVGRSSSSFGG</sequence>
<name>A0A0K1YB89_9CAUD</name>
<dbReference type="RefSeq" id="YP_009189090.1">
    <property type="nucleotide sequence ID" value="NC_028672.1"/>
</dbReference>
<proteinExistence type="predicted"/>
<keyword evidence="3" id="KW-1185">Reference proteome</keyword>
<dbReference type="PROSITE" id="PS51257">
    <property type="entry name" value="PROKAR_LIPOPROTEIN"/>
    <property type="match status" value="1"/>
</dbReference>
<feature type="region of interest" description="Disordered" evidence="1">
    <location>
        <begin position="162"/>
        <end position="206"/>
    </location>
</feature>
<feature type="compositionally biased region" description="Low complexity" evidence="1">
    <location>
        <begin position="172"/>
        <end position="206"/>
    </location>
</feature>
<reference evidence="2 3" key="1">
    <citation type="submission" date="2015-07" db="EMBL/GenBank/DDBJ databases">
        <title>Complete genome of Cronobacter phage PBES 02.</title>
        <authorList>
            <person name="Myung H."/>
        </authorList>
    </citation>
    <scope>NUCLEOTIDE SEQUENCE [LARGE SCALE GENOMIC DNA]</scope>
</reference>
<evidence type="ECO:0000313" key="3">
    <source>
        <dbReference type="Proteomes" id="UP000202736"/>
    </source>
</evidence>
<dbReference type="Proteomes" id="UP000202736">
    <property type="component" value="Segment"/>
</dbReference>
<protein>
    <recommendedName>
        <fullName evidence="4">Lipoprotein</fullName>
    </recommendedName>
</protein>